<dbReference type="SMART" id="SM00198">
    <property type="entry name" value="SCP"/>
    <property type="match status" value="1"/>
</dbReference>
<protein>
    <submittedName>
        <fullName evidence="3">SCP domain-containing protein</fullName>
    </submittedName>
</protein>
<dbReference type="InterPro" id="IPR014044">
    <property type="entry name" value="CAP_dom"/>
</dbReference>
<reference evidence="3" key="1">
    <citation type="submission" date="2019-11" db="UniProtKB">
        <authorList>
            <consortium name="WormBaseParasite"/>
        </authorList>
    </citation>
    <scope>IDENTIFICATION</scope>
</reference>
<dbReference type="InterPro" id="IPR035940">
    <property type="entry name" value="CAP_sf"/>
</dbReference>
<keyword evidence="1" id="KW-0732">Signal</keyword>
<accession>A0A5K3FAQ6</accession>
<evidence type="ECO:0000256" key="1">
    <source>
        <dbReference type="SAM" id="SignalP"/>
    </source>
</evidence>
<name>A0A5K3FAQ6_MESCO</name>
<dbReference type="WBParaSite" id="MCU_006320-RA">
    <property type="protein sequence ID" value="MCU_006320-RA"/>
    <property type="gene ID" value="MCU_006320"/>
</dbReference>
<feature type="chain" id="PRO_5024280317" evidence="1">
    <location>
        <begin position="17"/>
        <end position="222"/>
    </location>
</feature>
<sequence>MRYIICLLVLTWNAVAITPNASERHEIMEMLKSVRETVEPPAKNMMLLNYSFELENLTEAWLNNCSDFFPNETEHPQYKGKSYIVLSSTSNETLSFADLKNFSAEMEKYNATTNTCPFTECSNYKQMVWANSTKVGCAKHRCVFTSYSVEHVACIFEPSGKVEYGRPYEIGKNCPGCPAGYLCHRNQCYLPAAENATTTSISTRLPVFRMVNAAVFLMFFIV</sequence>
<evidence type="ECO:0000259" key="2">
    <source>
        <dbReference type="SMART" id="SM00198"/>
    </source>
</evidence>
<feature type="signal peptide" evidence="1">
    <location>
        <begin position="1"/>
        <end position="16"/>
    </location>
</feature>
<dbReference type="Gene3D" id="3.40.33.10">
    <property type="entry name" value="CAP"/>
    <property type="match status" value="1"/>
</dbReference>
<evidence type="ECO:0000313" key="3">
    <source>
        <dbReference type="WBParaSite" id="MCU_006320-RA"/>
    </source>
</evidence>
<dbReference type="CDD" id="cd05380">
    <property type="entry name" value="CAP_euk"/>
    <property type="match status" value="1"/>
</dbReference>
<dbReference type="PANTHER" id="PTHR10334">
    <property type="entry name" value="CYSTEINE-RICH SECRETORY PROTEIN-RELATED"/>
    <property type="match status" value="1"/>
</dbReference>
<feature type="domain" description="SCP" evidence="2">
    <location>
        <begin position="22"/>
        <end position="164"/>
    </location>
</feature>
<dbReference type="SUPFAM" id="SSF55797">
    <property type="entry name" value="PR-1-like"/>
    <property type="match status" value="1"/>
</dbReference>
<organism evidence="3">
    <name type="scientific">Mesocestoides corti</name>
    <name type="common">Flatworm</name>
    <dbReference type="NCBI Taxonomy" id="53468"/>
    <lineage>
        <taxon>Eukaryota</taxon>
        <taxon>Metazoa</taxon>
        <taxon>Spiralia</taxon>
        <taxon>Lophotrochozoa</taxon>
        <taxon>Platyhelminthes</taxon>
        <taxon>Cestoda</taxon>
        <taxon>Eucestoda</taxon>
        <taxon>Cyclophyllidea</taxon>
        <taxon>Mesocestoididae</taxon>
        <taxon>Mesocestoides</taxon>
    </lineage>
</organism>
<dbReference type="InterPro" id="IPR001283">
    <property type="entry name" value="CRISP-related"/>
</dbReference>
<dbReference type="AlphaFoldDB" id="A0A5K3FAQ6"/>
<proteinExistence type="predicted"/>
<dbReference type="Pfam" id="PF00188">
    <property type="entry name" value="CAP"/>
    <property type="match status" value="1"/>
</dbReference>